<evidence type="ECO:0000313" key="1">
    <source>
        <dbReference type="EMBL" id="GBP31955.1"/>
    </source>
</evidence>
<dbReference type="AlphaFoldDB" id="A0A4C1UZR4"/>
<accession>A0A4C1UZR4</accession>
<dbReference type="EMBL" id="BGZK01000253">
    <property type="protein sequence ID" value="GBP31955.1"/>
    <property type="molecule type" value="Genomic_DNA"/>
</dbReference>
<comment type="caution">
    <text evidence="1">The sequence shown here is derived from an EMBL/GenBank/DDBJ whole genome shotgun (WGS) entry which is preliminary data.</text>
</comment>
<gene>
    <name evidence="1" type="ORF">EVAR_18494_1</name>
</gene>
<name>A0A4C1UZR4_EUMVA</name>
<reference evidence="1 2" key="1">
    <citation type="journal article" date="2019" name="Commun. Biol.">
        <title>The bagworm genome reveals a unique fibroin gene that provides high tensile strength.</title>
        <authorList>
            <person name="Kono N."/>
            <person name="Nakamura H."/>
            <person name="Ohtoshi R."/>
            <person name="Tomita M."/>
            <person name="Numata K."/>
            <person name="Arakawa K."/>
        </authorList>
    </citation>
    <scope>NUCLEOTIDE SEQUENCE [LARGE SCALE GENOMIC DNA]</scope>
</reference>
<protein>
    <submittedName>
        <fullName evidence="1">Uncharacterized protein</fullName>
    </submittedName>
</protein>
<evidence type="ECO:0000313" key="2">
    <source>
        <dbReference type="Proteomes" id="UP000299102"/>
    </source>
</evidence>
<sequence length="89" mass="10244">MAFQWDRSVAPRRVLRGGEAAACRAAALRALTAIARVTECTVTHATRYNISLKDMFHECREKRRFTKYLLQAPARSLYGRSKIENQEEE</sequence>
<organism evidence="1 2">
    <name type="scientific">Eumeta variegata</name>
    <name type="common">Bagworm moth</name>
    <name type="synonym">Eumeta japonica</name>
    <dbReference type="NCBI Taxonomy" id="151549"/>
    <lineage>
        <taxon>Eukaryota</taxon>
        <taxon>Metazoa</taxon>
        <taxon>Ecdysozoa</taxon>
        <taxon>Arthropoda</taxon>
        <taxon>Hexapoda</taxon>
        <taxon>Insecta</taxon>
        <taxon>Pterygota</taxon>
        <taxon>Neoptera</taxon>
        <taxon>Endopterygota</taxon>
        <taxon>Lepidoptera</taxon>
        <taxon>Glossata</taxon>
        <taxon>Ditrysia</taxon>
        <taxon>Tineoidea</taxon>
        <taxon>Psychidae</taxon>
        <taxon>Oiketicinae</taxon>
        <taxon>Eumeta</taxon>
    </lineage>
</organism>
<dbReference type="Proteomes" id="UP000299102">
    <property type="component" value="Unassembled WGS sequence"/>
</dbReference>
<keyword evidence="2" id="KW-1185">Reference proteome</keyword>
<proteinExistence type="predicted"/>